<keyword evidence="2" id="KW-0846">Cobalamin</keyword>
<keyword evidence="3" id="KW-0560">Oxidoreductase</keyword>
<dbReference type="PANTHER" id="PTHR43371">
    <property type="entry name" value="VITAMIN B12-DEPENDENT RIBONUCLEOTIDE REDUCTASE"/>
    <property type="match status" value="1"/>
</dbReference>
<protein>
    <submittedName>
        <fullName evidence="5">Uncharacterized protein</fullName>
    </submittedName>
</protein>
<name>X1CJP5_9ZZZZ</name>
<dbReference type="GO" id="GO:0004748">
    <property type="term" value="F:ribonucleoside-diphosphate reductase activity, thioredoxin disulfide as acceptor"/>
    <property type="evidence" value="ECO:0007669"/>
    <property type="project" value="TreeGrafter"/>
</dbReference>
<dbReference type="SUPFAM" id="SSF51998">
    <property type="entry name" value="PFL-like glycyl radical enzymes"/>
    <property type="match status" value="1"/>
</dbReference>
<sequence length="267" mass="29564">GLDKSLKKIRKILDNCVEKGYEKLRPIDAYDIIMHTSDAVLSGGIRRSATLCLFSLEDEEMISAKTGNWYINNPQRARSNNSALLVRNTTPKKKFMDLIDSIQQFGEPGIIFADDTETLYNPCVEISLYGYDEEGRSGIQMCNLSEINMGNVVDEKDFYNRCRAASILGTFQAAYTDFGYLGKITQGIVEKEALIGVSMTGMMDTPKIAFNPDILREGARIVKETNKRIAEIIGINQAARTTCVKPAGSTSCILNTSSGIHPCHAKR</sequence>
<comment type="cofactor">
    <cofactor evidence="1">
        <name>adenosylcob(III)alamin</name>
        <dbReference type="ChEBI" id="CHEBI:18408"/>
    </cofactor>
</comment>
<organism evidence="5">
    <name type="scientific">marine sediment metagenome</name>
    <dbReference type="NCBI Taxonomy" id="412755"/>
    <lineage>
        <taxon>unclassified sequences</taxon>
        <taxon>metagenomes</taxon>
        <taxon>ecological metagenomes</taxon>
    </lineage>
</organism>
<keyword evidence="4" id="KW-0170">Cobalt</keyword>
<evidence type="ECO:0000256" key="3">
    <source>
        <dbReference type="ARBA" id="ARBA00023002"/>
    </source>
</evidence>
<dbReference type="PANTHER" id="PTHR43371:SF1">
    <property type="entry name" value="RIBONUCLEOSIDE-DIPHOSPHATE REDUCTASE"/>
    <property type="match status" value="1"/>
</dbReference>
<evidence type="ECO:0000313" key="5">
    <source>
        <dbReference type="EMBL" id="GAH08586.1"/>
    </source>
</evidence>
<dbReference type="Gene3D" id="3.20.70.20">
    <property type="match status" value="1"/>
</dbReference>
<proteinExistence type="predicted"/>
<comment type="caution">
    <text evidence="5">The sequence shown here is derived from an EMBL/GenBank/DDBJ whole genome shotgun (WGS) entry which is preliminary data.</text>
</comment>
<evidence type="ECO:0000256" key="2">
    <source>
        <dbReference type="ARBA" id="ARBA00022628"/>
    </source>
</evidence>
<dbReference type="GO" id="GO:0031419">
    <property type="term" value="F:cobalamin binding"/>
    <property type="evidence" value="ECO:0007669"/>
    <property type="project" value="UniProtKB-KW"/>
</dbReference>
<dbReference type="InterPro" id="IPR050862">
    <property type="entry name" value="RdRp_reductase_class-2"/>
</dbReference>
<evidence type="ECO:0000256" key="4">
    <source>
        <dbReference type="ARBA" id="ARBA00023285"/>
    </source>
</evidence>
<gene>
    <name evidence="5" type="ORF">S01H4_51883</name>
</gene>
<accession>X1CJP5</accession>
<dbReference type="EMBL" id="BART01029594">
    <property type="protein sequence ID" value="GAH08586.1"/>
    <property type="molecule type" value="Genomic_DNA"/>
</dbReference>
<reference evidence="5" key="1">
    <citation type="journal article" date="2014" name="Front. Microbiol.">
        <title>High frequency of phylogenetically diverse reductive dehalogenase-homologous genes in deep subseafloor sedimentary metagenomes.</title>
        <authorList>
            <person name="Kawai M."/>
            <person name="Futagami T."/>
            <person name="Toyoda A."/>
            <person name="Takaki Y."/>
            <person name="Nishi S."/>
            <person name="Hori S."/>
            <person name="Arai W."/>
            <person name="Tsubouchi T."/>
            <person name="Morono Y."/>
            <person name="Uchiyama I."/>
            <person name="Ito T."/>
            <person name="Fujiyama A."/>
            <person name="Inagaki F."/>
            <person name="Takami H."/>
        </authorList>
    </citation>
    <scope>NUCLEOTIDE SEQUENCE</scope>
    <source>
        <strain evidence="5">Expedition CK06-06</strain>
    </source>
</reference>
<evidence type="ECO:0000256" key="1">
    <source>
        <dbReference type="ARBA" id="ARBA00001922"/>
    </source>
</evidence>
<feature type="non-terminal residue" evidence="5">
    <location>
        <position position="267"/>
    </location>
</feature>
<dbReference type="AlphaFoldDB" id="X1CJP5"/>
<feature type="non-terminal residue" evidence="5">
    <location>
        <position position="1"/>
    </location>
</feature>